<keyword evidence="2" id="KW-1185">Reference proteome</keyword>
<dbReference type="STRING" id="290338.CKO_01705"/>
<reference evidence="1 2" key="1">
    <citation type="submission" date="2007-08" db="EMBL/GenBank/DDBJ databases">
        <authorList>
            <consortium name="The Citrobacter koseri Genome Sequencing Project"/>
            <person name="McClelland M."/>
            <person name="Sanderson E.K."/>
            <person name="Porwollik S."/>
            <person name="Spieth J."/>
            <person name="Clifton W.S."/>
            <person name="Latreille P."/>
            <person name="Courtney L."/>
            <person name="Wang C."/>
            <person name="Pepin K."/>
            <person name="Bhonagiri V."/>
            <person name="Nash W."/>
            <person name="Johnson M."/>
            <person name="Thiruvilangam P."/>
            <person name="Wilson R."/>
        </authorList>
    </citation>
    <scope>NUCLEOTIDE SEQUENCE [LARGE SCALE GENOMIC DNA]</scope>
    <source>
        <strain evidence="2">ATCC BAA-895 / CDC 4225-83 / SGSC4696</strain>
    </source>
</reference>
<sequence>MAGRLAVRSSGGVDGRITLFLSINSTVYAARVKDNAAPCIKVAEIVLKLFSRAAPLLFLTDISNSFLVI</sequence>
<accession>A8AH72</accession>
<gene>
    <name evidence="1" type="ordered locus">CKO_01705</name>
</gene>
<evidence type="ECO:0000313" key="2">
    <source>
        <dbReference type="Proteomes" id="UP000008148"/>
    </source>
</evidence>
<dbReference type="AlphaFoldDB" id="A8AH72"/>
<name>A8AH72_CITK8</name>
<evidence type="ECO:0000313" key="1">
    <source>
        <dbReference type="EMBL" id="ABV12835.1"/>
    </source>
</evidence>
<dbReference type="Proteomes" id="UP000008148">
    <property type="component" value="Chromosome"/>
</dbReference>
<dbReference type="KEGG" id="cko:CKO_01705"/>
<proteinExistence type="predicted"/>
<dbReference type="HOGENOM" id="CLU_2768347_0_0_6"/>
<organism evidence="1 2">
    <name type="scientific">Citrobacter koseri (strain ATCC BAA-895 / CDC 4225-83 / SGSC4696)</name>
    <dbReference type="NCBI Taxonomy" id="290338"/>
    <lineage>
        <taxon>Bacteria</taxon>
        <taxon>Pseudomonadati</taxon>
        <taxon>Pseudomonadota</taxon>
        <taxon>Gammaproteobacteria</taxon>
        <taxon>Enterobacterales</taxon>
        <taxon>Enterobacteriaceae</taxon>
        <taxon>Citrobacter</taxon>
    </lineage>
</organism>
<protein>
    <submittedName>
        <fullName evidence="1">Uncharacterized protein</fullName>
    </submittedName>
</protein>
<dbReference type="EMBL" id="CP000822">
    <property type="protein sequence ID" value="ABV12835.1"/>
    <property type="molecule type" value="Genomic_DNA"/>
</dbReference>